<dbReference type="Proteomes" id="UP001497535">
    <property type="component" value="Unassembled WGS sequence"/>
</dbReference>
<keyword evidence="2" id="KW-1185">Reference proteome</keyword>
<protein>
    <submittedName>
        <fullName evidence="1">Uncharacterized protein</fullName>
    </submittedName>
</protein>
<accession>A0ACB0Z3I0</accession>
<evidence type="ECO:0000313" key="1">
    <source>
        <dbReference type="EMBL" id="CAK5073383.1"/>
    </source>
</evidence>
<reference evidence="1" key="1">
    <citation type="submission" date="2023-11" db="EMBL/GenBank/DDBJ databases">
        <authorList>
            <person name="Poullet M."/>
        </authorList>
    </citation>
    <scope>NUCLEOTIDE SEQUENCE</scope>
    <source>
        <strain evidence="1">E1834</strain>
    </source>
</reference>
<dbReference type="EMBL" id="CAVMJV010000023">
    <property type="protein sequence ID" value="CAK5073383.1"/>
    <property type="molecule type" value="Genomic_DNA"/>
</dbReference>
<proteinExistence type="predicted"/>
<evidence type="ECO:0000313" key="2">
    <source>
        <dbReference type="Proteomes" id="UP001497535"/>
    </source>
</evidence>
<sequence>MLCAFCIPLLARSCAIRLSLSLLRFLHSASCSPLRYSHSAFLSPALFALSIYFNATCSKIK</sequence>
<comment type="caution">
    <text evidence="1">The sequence shown here is derived from an EMBL/GenBank/DDBJ whole genome shotgun (WGS) entry which is preliminary data.</text>
</comment>
<name>A0ACB0Z3I0_MELEN</name>
<organism evidence="1 2">
    <name type="scientific">Meloidogyne enterolobii</name>
    <name type="common">Root-knot nematode worm</name>
    <name type="synonym">Meloidogyne mayaguensis</name>
    <dbReference type="NCBI Taxonomy" id="390850"/>
    <lineage>
        <taxon>Eukaryota</taxon>
        <taxon>Metazoa</taxon>
        <taxon>Ecdysozoa</taxon>
        <taxon>Nematoda</taxon>
        <taxon>Chromadorea</taxon>
        <taxon>Rhabditida</taxon>
        <taxon>Tylenchina</taxon>
        <taxon>Tylenchomorpha</taxon>
        <taxon>Tylenchoidea</taxon>
        <taxon>Meloidogynidae</taxon>
        <taxon>Meloidogyninae</taxon>
        <taxon>Meloidogyne</taxon>
    </lineage>
</organism>
<gene>
    <name evidence="1" type="ORF">MENTE1834_LOCUS20052</name>
</gene>